<keyword evidence="2" id="KW-1185">Reference proteome</keyword>
<evidence type="ECO:0008006" key="3">
    <source>
        <dbReference type="Google" id="ProtNLM"/>
    </source>
</evidence>
<dbReference type="EMBL" id="MU129090">
    <property type="protein sequence ID" value="KAF9507128.1"/>
    <property type="molecule type" value="Genomic_DNA"/>
</dbReference>
<sequence>MATIKFYDIFDPNCYNNVFVFAYANEPVVMAGCYVSASPERRSLKVKYFYNWLGYTIVAVKDDKWSLHSCNINPGSLPFSVDIDSVREPIDRDSENYVAPGAYLILKDGAKSSPAVGHRGVNSRHLNLLKRELAIDAAPPLVPASAFCNITGTPLNDDSRSLVQIIRNTVPETLLIFLVGPCVELPIGLDTAQNFLTMTPSLQSHFDSYAFGIDVDDNYRIVQFAQPSPDLDLFDAGTLKIPEGEKMPYDECLRLHFNFCLQIYVSNPPPGVQTYGLEDIEDLQEDVGMYERDESLPDLTDPIWNSPLGREVLRAAMAWRLSR</sequence>
<comment type="caution">
    <text evidence="1">The sequence shown here is derived from an EMBL/GenBank/DDBJ whole genome shotgun (WGS) entry which is preliminary data.</text>
</comment>
<reference evidence="1" key="1">
    <citation type="journal article" date="2020" name="Nat. Commun.">
        <title>Large-scale genome sequencing of mycorrhizal fungi provides insights into the early evolution of symbiotic traits.</title>
        <authorList>
            <person name="Miyauchi S."/>
            <person name="Kiss E."/>
            <person name="Kuo A."/>
            <person name="Drula E."/>
            <person name="Kohler A."/>
            <person name="Sanchez-Garcia M."/>
            <person name="Morin E."/>
            <person name="Andreopoulos B."/>
            <person name="Barry K.W."/>
            <person name="Bonito G."/>
            <person name="Buee M."/>
            <person name="Carver A."/>
            <person name="Chen C."/>
            <person name="Cichocki N."/>
            <person name="Clum A."/>
            <person name="Culley D."/>
            <person name="Crous P.W."/>
            <person name="Fauchery L."/>
            <person name="Girlanda M."/>
            <person name="Hayes R.D."/>
            <person name="Keri Z."/>
            <person name="LaButti K."/>
            <person name="Lipzen A."/>
            <person name="Lombard V."/>
            <person name="Magnuson J."/>
            <person name="Maillard F."/>
            <person name="Murat C."/>
            <person name="Nolan M."/>
            <person name="Ohm R.A."/>
            <person name="Pangilinan J."/>
            <person name="Pereira M.F."/>
            <person name="Perotto S."/>
            <person name="Peter M."/>
            <person name="Pfister S."/>
            <person name="Riley R."/>
            <person name="Sitrit Y."/>
            <person name="Stielow J.B."/>
            <person name="Szollosi G."/>
            <person name="Zifcakova L."/>
            <person name="Stursova M."/>
            <person name="Spatafora J.W."/>
            <person name="Tedersoo L."/>
            <person name="Vaario L.M."/>
            <person name="Yamada A."/>
            <person name="Yan M."/>
            <person name="Wang P."/>
            <person name="Xu J."/>
            <person name="Bruns T."/>
            <person name="Baldrian P."/>
            <person name="Vilgalys R."/>
            <person name="Dunand C."/>
            <person name="Henrissat B."/>
            <person name="Grigoriev I.V."/>
            <person name="Hibbett D."/>
            <person name="Nagy L.G."/>
            <person name="Martin F.M."/>
        </authorList>
    </citation>
    <scope>NUCLEOTIDE SEQUENCE</scope>
    <source>
        <strain evidence="1">UP504</strain>
    </source>
</reference>
<organism evidence="1 2">
    <name type="scientific">Hydnum rufescens UP504</name>
    <dbReference type="NCBI Taxonomy" id="1448309"/>
    <lineage>
        <taxon>Eukaryota</taxon>
        <taxon>Fungi</taxon>
        <taxon>Dikarya</taxon>
        <taxon>Basidiomycota</taxon>
        <taxon>Agaricomycotina</taxon>
        <taxon>Agaricomycetes</taxon>
        <taxon>Cantharellales</taxon>
        <taxon>Hydnaceae</taxon>
        <taxon>Hydnum</taxon>
    </lineage>
</organism>
<proteinExistence type="predicted"/>
<evidence type="ECO:0000313" key="1">
    <source>
        <dbReference type="EMBL" id="KAF9507128.1"/>
    </source>
</evidence>
<accession>A0A9P6DQ91</accession>
<dbReference type="OrthoDB" id="2142759at2759"/>
<protein>
    <recommendedName>
        <fullName evidence="3">HNH nuclease domain-containing protein</fullName>
    </recommendedName>
</protein>
<dbReference type="Proteomes" id="UP000886523">
    <property type="component" value="Unassembled WGS sequence"/>
</dbReference>
<gene>
    <name evidence="1" type="ORF">BS47DRAFT_1489028</name>
</gene>
<dbReference type="AlphaFoldDB" id="A0A9P6DQ91"/>
<evidence type="ECO:0000313" key="2">
    <source>
        <dbReference type="Proteomes" id="UP000886523"/>
    </source>
</evidence>
<name>A0A9P6DQ91_9AGAM</name>